<gene>
    <name evidence="2" type="ORF">AVDCRST_MAG47-1474</name>
</gene>
<accession>A0A6J4MZM0</accession>
<evidence type="ECO:0000313" key="2">
    <source>
        <dbReference type="EMBL" id="CAA9373602.1"/>
    </source>
</evidence>
<feature type="compositionally biased region" description="Basic residues" evidence="1">
    <location>
        <begin position="105"/>
        <end position="116"/>
    </location>
</feature>
<feature type="compositionally biased region" description="Basic and acidic residues" evidence="1">
    <location>
        <begin position="45"/>
        <end position="62"/>
    </location>
</feature>
<protein>
    <submittedName>
        <fullName evidence="2">Uncharacterized protein</fullName>
    </submittedName>
</protein>
<reference evidence="2" key="1">
    <citation type="submission" date="2020-02" db="EMBL/GenBank/DDBJ databases">
        <authorList>
            <person name="Meier V. D."/>
        </authorList>
    </citation>
    <scope>NUCLEOTIDE SEQUENCE</scope>
    <source>
        <strain evidence="2">AVDCRST_MAG47</strain>
    </source>
</reference>
<dbReference type="EMBL" id="CADCUK010000107">
    <property type="protein sequence ID" value="CAA9373602.1"/>
    <property type="molecule type" value="Genomic_DNA"/>
</dbReference>
<feature type="compositionally biased region" description="Basic and acidic residues" evidence="1">
    <location>
        <begin position="11"/>
        <end position="26"/>
    </location>
</feature>
<organism evidence="2">
    <name type="scientific">uncultured Nocardioidaceae bacterium</name>
    <dbReference type="NCBI Taxonomy" id="253824"/>
    <lineage>
        <taxon>Bacteria</taxon>
        <taxon>Bacillati</taxon>
        <taxon>Actinomycetota</taxon>
        <taxon>Actinomycetes</taxon>
        <taxon>Propionibacteriales</taxon>
        <taxon>Nocardioidaceae</taxon>
        <taxon>environmental samples</taxon>
    </lineage>
</organism>
<name>A0A6J4MZM0_9ACTN</name>
<feature type="region of interest" description="Disordered" evidence="1">
    <location>
        <begin position="1"/>
        <end position="128"/>
    </location>
</feature>
<feature type="non-terminal residue" evidence="2">
    <location>
        <position position="128"/>
    </location>
</feature>
<feature type="non-terminal residue" evidence="2">
    <location>
        <position position="1"/>
    </location>
</feature>
<sequence>DRHLPLPHPRAGLELRRDAHRHDEPRAPGVDGRARRVRGGGGEAGRQDRRWRGAAERQVRRHGEARRRRPGGRAGGVHRQRLRRLQRARHRLLPRGDRGRGAGQAHRRPGAQRRDRRVAQGHADAERL</sequence>
<proteinExistence type="predicted"/>
<evidence type="ECO:0000256" key="1">
    <source>
        <dbReference type="SAM" id="MobiDB-lite"/>
    </source>
</evidence>
<feature type="compositionally biased region" description="Basic residues" evidence="1">
    <location>
        <begin position="63"/>
        <end position="93"/>
    </location>
</feature>
<dbReference type="AlphaFoldDB" id="A0A6J4MZM0"/>